<keyword evidence="2" id="KW-1185">Reference proteome</keyword>
<accession>A0AAN6WS41</accession>
<sequence>MGLIGSEQASFHQALVFQTNQKSRLSSPSHSLPKQQPLQNSIHRYHQGVKSSFVCSLSGTSPPIPLCPAPIGPERSQGAGVHAKSSAWYRVSLVWGGTLSPDATTIYPLIPHVLLPSTMRKTHAKQQQGIIRDGKHIPFNAVAVDGLPPPLPAVLHHLPPYTDSDGAGRLSGQTWITDKTLVDDDTRSVVPNHPQIPNKTLGSTQGHYWYIDLDDHEAAAAVEGESGYKAWQRACRRRLRRSPGRA</sequence>
<dbReference type="Proteomes" id="UP001302126">
    <property type="component" value="Unassembled WGS sequence"/>
</dbReference>
<gene>
    <name evidence="1" type="ORF">QBC35DRAFT_17219</name>
</gene>
<dbReference type="EMBL" id="MU864451">
    <property type="protein sequence ID" value="KAK4185402.1"/>
    <property type="molecule type" value="Genomic_DNA"/>
</dbReference>
<proteinExistence type="predicted"/>
<organism evidence="1 2">
    <name type="scientific">Podospora australis</name>
    <dbReference type="NCBI Taxonomy" id="1536484"/>
    <lineage>
        <taxon>Eukaryota</taxon>
        <taxon>Fungi</taxon>
        <taxon>Dikarya</taxon>
        <taxon>Ascomycota</taxon>
        <taxon>Pezizomycotina</taxon>
        <taxon>Sordariomycetes</taxon>
        <taxon>Sordariomycetidae</taxon>
        <taxon>Sordariales</taxon>
        <taxon>Podosporaceae</taxon>
        <taxon>Podospora</taxon>
    </lineage>
</organism>
<protein>
    <submittedName>
        <fullName evidence="1">Uncharacterized protein</fullName>
    </submittedName>
</protein>
<comment type="caution">
    <text evidence="1">The sequence shown here is derived from an EMBL/GenBank/DDBJ whole genome shotgun (WGS) entry which is preliminary data.</text>
</comment>
<evidence type="ECO:0000313" key="2">
    <source>
        <dbReference type="Proteomes" id="UP001302126"/>
    </source>
</evidence>
<name>A0AAN6WS41_9PEZI</name>
<dbReference type="AlphaFoldDB" id="A0AAN6WS41"/>
<reference evidence="1" key="2">
    <citation type="submission" date="2023-05" db="EMBL/GenBank/DDBJ databases">
        <authorList>
            <consortium name="Lawrence Berkeley National Laboratory"/>
            <person name="Steindorff A."/>
            <person name="Hensen N."/>
            <person name="Bonometti L."/>
            <person name="Westerberg I."/>
            <person name="Brannstrom I.O."/>
            <person name="Guillou S."/>
            <person name="Cros-Aarteil S."/>
            <person name="Calhoun S."/>
            <person name="Haridas S."/>
            <person name="Kuo A."/>
            <person name="Mondo S."/>
            <person name="Pangilinan J."/>
            <person name="Riley R."/>
            <person name="Labutti K."/>
            <person name="Andreopoulos B."/>
            <person name="Lipzen A."/>
            <person name="Chen C."/>
            <person name="Yanf M."/>
            <person name="Daum C."/>
            <person name="Ng V."/>
            <person name="Clum A."/>
            <person name="Ohm R."/>
            <person name="Martin F."/>
            <person name="Silar P."/>
            <person name="Natvig D."/>
            <person name="Lalanne C."/>
            <person name="Gautier V."/>
            <person name="Ament-Velasquez S.L."/>
            <person name="Kruys A."/>
            <person name="Hutchinson M.I."/>
            <person name="Powell A.J."/>
            <person name="Barry K."/>
            <person name="Miller A.N."/>
            <person name="Grigoriev I.V."/>
            <person name="Debuchy R."/>
            <person name="Gladieux P."/>
            <person name="Thoren M.H."/>
            <person name="Johannesson H."/>
        </authorList>
    </citation>
    <scope>NUCLEOTIDE SEQUENCE</scope>
    <source>
        <strain evidence="1">PSN309</strain>
    </source>
</reference>
<evidence type="ECO:0000313" key="1">
    <source>
        <dbReference type="EMBL" id="KAK4185402.1"/>
    </source>
</evidence>
<reference evidence="1" key="1">
    <citation type="journal article" date="2023" name="Mol. Phylogenet. Evol.">
        <title>Genome-scale phylogeny and comparative genomics of the fungal order Sordariales.</title>
        <authorList>
            <person name="Hensen N."/>
            <person name="Bonometti L."/>
            <person name="Westerberg I."/>
            <person name="Brannstrom I.O."/>
            <person name="Guillou S."/>
            <person name="Cros-Aarteil S."/>
            <person name="Calhoun S."/>
            <person name="Haridas S."/>
            <person name="Kuo A."/>
            <person name="Mondo S."/>
            <person name="Pangilinan J."/>
            <person name="Riley R."/>
            <person name="LaButti K."/>
            <person name="Andreopoulos B."/>
            <person name="Lipzen A."/>
            <person name="Chen C."/>
            <person name="Yan M."/>
            <person name="Daum C."/>
            <person name="Ng V."/>
            <person name="Clum A."/>
            <person name="Steindorff A."/>
            <person name="Ohm R.A."/>
            <person name="Martin F."/>
            <person name="Silar P."/>
            <person name="Natvig D.O."/>
            <person name="Lalanne C."/>
            <person name="Gautier V."/>
            <person name="Ament-Velasquez S.L."/>
            <person name="Kruys A."/>
            <person name="Hutchinson M.I."/>
            <person name="Powell A.J."/>
            <person name="Barry K."/>
            <person name="Miller A.N."/>
            <person name="Grigoriev I.V."/>
            <person name="Debuchy R."/>
            <person name="Gladieux P."/>
            <person name="Hiltunen Thoren M."/>
            <person name="Johannesson H."/>
        </authorList>
    </citation>
    <scope>NUCLEOTIDE SEQUENCE</scope>
    <source>
        <strain evidence="1">PSN309</strain>
    </source>
</reference>